<protein>
    <submittedName>
        <fullName evidence="1">Uncharacterized protein</fullName>
    </submittedName>
</protein>
<proteinExistence type="predicted"/>
<gene>
    <name evidence="1" type="ORF">ARMSODRAFT_1008292</name>
</gene>
<evidence type="ECO:0000313" key="1">
    <source>
        <dbReference type="EMBL" id="PBK62329.1"/>
    </source>
</evidence>
<organism evidence="1 2">
    <name type="scientific">Armillaria solidipes</name>
    <dbReference type="NCBI Taxonomy" id="1076256"/>
    <lineage>
        <taxon>Eukaryota</taxon>
        <taxon>Fungi</taxon>
        <taxon>Dikarya</taxon>
        <taxon>Basidiomycota</taxon>
        <taxon>Agaricomycotina</taxon>
        <taxon>Agaricomycetes</taxon>
        <taxon>Agaricomycetidae</taxon>
        <taxon>Agaricales</taxon>
        <taxon>Marasmiineae</taxon>
        <taxon>Physalacriaceae</taxon>
        <taxon>Armillaria</taxon>
    </lineage>
</organism>
<evidence type="ECO:0000313" key="2">
    <source>
        <dbReference type="Proteomes" id="UP000218334"/>
    </source>
</evidence>
<dbReference type="AlphaFoldDB" id="A0A2H3AU94"/>
<sequence>MQPRPVARLLTALLPFIDSGPRQLPSFSPSSTIIVLLTTPRIPSIHSRPTWRTITARRPVFVACVCQVTLDSTAIETSYWITRILIQRATRVEEKRILRTRHIYLRRSSRETRGEAKALRWYSRAISLHEMVQGNSQRVVDLAIMRAIHIATSSLKLVLLLPRNFETFSPKMGLAEALTRPSEAFDMERSLHGQVIRSIVVRLSRADCPSSTHFKSPPKLDGP</sequence>
<keyword evidence="2" id="KW-1185">Reference proteome</keyword>
<dbReference type="EMBL" id="KZ293467">
    <property type="protein sequence ID" value="PBK62329.1"/>
    <property type="molecule type" value="Genomic_DNA"/>
</dbReference>
<accession>A0A2H3AU94</accession>
<reference evidence="2" key="1">
    <citation type="journal article" date="2017" name="Nat. Ecol. Evol.">
        <title>Genome expansion and lineage-specific genetic innovations in the forest pathogenic fungi Armillaria.</title>
        <authorList>
            <person name="Sipos G."/>
            <person name="Prasanna A.N."/>
            <person name="Walter M.C."/>
            <person name="O'Connor E."/>
            <person name="Balint B."/>
            <person name="Krizsan K."/>
            <person name="Kiss B."/>
            <person name="Hess J."/>
            <person name="Varga T."/>
            <person name="Slot J."/>
            <person name="Riley R."/>
            <person name="Boka B."/>
            <person name="Rigling D."/>
            <person name="Barry K."/>
            <person name="Lee J."/>
            <person name="Mihaltcheva S."/>
            <person name="LaButti K."/>
            <person name="Lipzen A."/>
            <person name="Waldron R."/>
            <person name="Moloney N.M."/>
            <person name="Sperisen C."/>
            <person name="Kredics L."/>
            <person name="Vagvoelgyi C."/>
            <person name="Patrignani A."/>
            <person name="Fitzpatrick D."/>
            <person name="Nagy I."/>
            <person name="Doyle S."/>
            <person name="Anderson J.B."/>
            <person name="Grigoriev I.V."/>
            <person name="Gueldener U."/>
            <person name="Muensterkoetter M."/>
            <person name="Nagy L.G."/>
        </authorList>
    </citation>
    <scope>NUCLEOTIDE SEQUENCE [LARGE SCALE GENOMIC DNA]</scope>
    <source>
        <strain evidence="2">28-4</strain>
    </source>
</reference>
<dbReference type="Proteomes" id="UP000218334">
    <property type="component" value="Unassembled WGS sequence"/>
</dbReference>
<name>A0A2H3AU94_9AGAR</name>